<keyword evidence="2" id="KW-1185">Reference proteome</keyword>
<sequence length="355" mass="38876">MAPAPVFLFIPVSSKEGIGEYMRSLIIANGVKNHWPDAVIHFALSKHAPYAQSCPFNTFILEDSATKQVKAVNNIISELKPDIVVFDASGRKAQLKHAHKVGAKVIFISQHKKKRSRGLKIGRSLVTDSHWVVQPEFAIAPLSLFERFKLWLIGKPLPLVTGPIFTNPSAMEKNKLLTEYNLVDEPFILFSAGSGGHKCSYGYAADLFLDVAVDTKRRHGIKPVVVLGDNYPKELPNIEGVICIRSLDNADFINLVSSAKAAVLSGGGTLLQAVAMHIPTLAIAVAKDQPPRVKACLEREVILSTSLNYDEMCKGVSALLAPETLARLMNKTKQMKSVNGLEVCITDITRLLEDK</sequence>
<dbReference type="Gene3D" id="3.40.50.11190">
    <property type="match status" value="1"/>
</dbReference>
<accession>A0ABS1T707</accession>
<comment type="caution">
    <text evidence="1">The sequence shown here is derived from an EMBL/GenBank/DDBJ whole genome shotgun (WGS) entry which is preliminary data.</text>
</comment>
<dbReference type="EMBL" id="JAESVD010000014">
    <property type="protein sequence ID" value="MBL4915261.1"/>
    <property type="molecule type" value="Genomic_DNA"/>
</dbReference>
<reference evidence="1 2" key="1">
    <citation type="submission" date="2021-01" db="EMBL/GenBank/DDBJ databases">
        <title>Genome sequence of Shewanella schlegeliana JCM 11561.</title>
        <authorList>
            <person name="Zhang H."/>
            <person name="Li C."/>
        </authorList>
    </citation>
    <scope>NUCLEOTIDE SEQUENCE [LARGE SCALE GENOMIC DNA]</scope>
    <source>
        <strain evidence="1 2">JCM 11561</strain>
    </source>
</reference>
<organism evidence="1 2">
    <name type="scientific">Shewanella schlegeliana</name>
    <dbReference type="NCBI Taxonomy" id="190308"/>
    <lineage>
        <taxon>Bacteria</taxon>
        <taxon>Pseudomonadati</taxon>
        <taxon>Pseudomonadota</taxon>
        <taxon>Gammaproteobacteria</taxon>
        <taxon>Alteromonadales</taxon>
        <taxon>Shewanellaceae</taxon>
        <taxon>Shewanella</taxon>
    </lineage>
</organism>
<dbReference type="Gene3D" id="3.40.50.2000">
    <property type="entry name" value="Glycogen Phosphorylase B"/>
    <property type="match status" value="1"/>
</dbReference>
<gene>
    <name evidence="1" type="ORF">JMA39_19380</name>
</gene>
<name>A0ABS1T707_9GAMM</name>
<protein>
    <recommendedName>
        <fullName evidence="3">Glycosyltransferase</fullName>
    </recommendedName>
</protein>
<evidence type="ECO:0008006" key="3">
    <source>
        <dbReference type="Google" id="ProtNLM"/>
    </source>
</evidence>
<evidence type="ECO:0000313" key="1">
    <source>
        <dbReference type="EMBL" id="MBL4915261.1"/>
    </source>
</evidence>
<proteinExistence type="predicted"/>
<dbReference type="Proteomes" id="UP000604898">
    <property type="component" value="Unassembled WGS sequence"/>
</dbReference>
<evidence type="ECO:0000313" key="2">
    <source>
        <dbReference type="Proteomes" id="UP000604898"/>
    </source>
</evidence>
<dbReference type="SUPFAM" id="SSF53756">
    <property type="entry name" value="UDP-Glycosyltransferase/glycogen phosphorylase"/>
    <property type="match status" value="1"/>
</dbReference>